<reference evidence="4" key="1">
    <citation type="journal article" date="2013" name="Science">
        <title>The Amborella genome and the evolution of flowering plants.</title>
        <authorList>
            <consortium name="Amborella Genome Project"/>
        </authorList>
    </citation>
    <scope>NUCLEOTIDE SEQUENCE [LARGE SCALE GENOMIC DNA]</scope>
</reference>
<dbReference type="HOGENOM" id="CLU_2530474_0_0_1"/>
<dbReference type="AlphaFoldDB" id="W1PVB9"/>
<feature type="region of interest" description="Disordered" evidence="1">
    <location>
        <begin position="55"/>
        <end position="84"/>
    </location>
</feature>
<keyword evidence="2" id="KW-1133">Transmembrane helix</keyword>
<accession>W1PVB9</accession>
<evidence type="ECO:0000313" key="4">
    <source>
        <dbReference type="Proteomes" id="UP000017836"/>
    </source>
</evidence>
<keyword evidence="2" id="KW-0812">Transmembrane</keyword>
<dbReference type="Proteomes" id="UP000017836">
    <property type="component" value="Unassembled WGS sequence"/>
</dbReference>
<evidence type="ECO:0000313" key="3">
    <source>
        <dbReference type="EMBL" id="ERN13977.1"/>
    </source>
</evidence>
<protein>
    <submittedName>
        <fullName evidence="3">Uncharacterized protein</fullName>
    </submittedName>
</protein>
<keyword evidence="2" id="KW-0472">Membrane</keyword>
<proteinExistence type="predicted"/>
<evidence type="ECO:0000256" key="1">
    <source>
        <dbReference type="SAM" id="MobiDB-lite"/>
    </source>
</evidence>
<organism evidence="3 4">
    <name type="scientific">Amborella trichopoda</name>
    <dbReference type="NCBI Taxonomy" id="13333"/>
    <lineage>
        <taxon>Eukaryota</taxon>
        <taxon>Viridiplantae</taxon>
        <taxon>Streptophyta</taxon>
        <taxon>Embryophyta</taxon>
        <taxon>Tracheophyta</taxon>
        <taxon>Spermatophyta</taxon>
        <taxon>Magnoliopsida</taxon>
        <taxon>Amborellales</taxon>
        <taxon>Amborellaceae</taxon>
        <taxon>Amborella</taxon>
    </lineage>
</organism>
<feature type="transmembrane region" description="Helical" evidence="2">
    <location>
        <begin position="24"/>
        <end position="47"/>
    </location>
</feature>
<dbReference type="EMBL" id="KI392560">
    <property type="protein sequence ID" value="ERN13977.1"/>
    <property type="molecule type" value="Genomic_DNA"/>
</dbReference>
<dbReference type="Gramene" id="ERN13977">
    <property type="protein sequence ID" value="ERN13977"/>
    <property type="gene ID" value="AMTR_s00021p00162900"/>
</dbReference>
<gene>
    <name evidence="3" type="ORF">AMTR_s00021p00162900</name>
</gene>
<name>W1PVB9_AMBTC</name>
<evidence type="ECO:0000256" key="2">
    <source>
        <dbReference type="SAM" id="Phobius"/>
    </source>
</evidence>
<keyword evidence="4" id="KW-1185">Reference proteome</keyword>
<feature type="compositionally biased region" description="Polar residues" evidence="1">
    <location>
        <begin position="55"/>
        <end position="68"/>
    </location>
</feature>
<sequence>MAPEQQYLATDLLTRGRKFESRGVITTAVLISLCVSFLLILLVRLCLKWSYSSNRAIGQDPLSPNGSEVTKPCDSELRPNLFQP</sequence>